<evidence type="ECO:0000256" key="1">
    <source>
        <dbReference type="ARBA" id="ARBA00004141"/>
    </source>
</evidence>
<dbReference type="PANTHER" id="PTHR23320">
    <property type="entry name" value="MEMBRANE-SPANNING 4-DOMAINS SUBFAMILY A MS4A -RELATED"/>
    <property type="match status" value="1"/>
</dbReference>
<evidence type="ECO:0000256" key="5">
    <source>
        <dbReference type="ARBA" id="ARBA00023136"/>
    </source>
</evidence>
<dbReference type="Pfam" id="PF04103">
    <property type="entry name" value="CD20"/>
    <property type="match status" value="1"/>
</dbReference>
<feature type="transmembrane region" description="Helical" evidence="6">
    <location>
        <begin position="55"/>
        <end position="75"/>
    </location>
</feature>
<accession>A0A673N1U1</accession>
<feature type="transmembrane region" description="Helical" evidence="6">
    <location>
        <begin position="313"/>
        <end position="343"/>
    </location>
</feature>
<keyword evidence="4 6" id="KW-1133">Transmembrane helix</keyword>
<keyword evidence="3 6" id="KW-0812">Transmembrane</keyword>
<dbReference type="InterPro" id="IPR007237">
    <property type="entry name" value="CD20-like"/>
</dbReference>
<evidence type="ECO:0000256" key="2">
    <source>
        <dbReference type="ARBA" id="ARBA00009565"/>
    </source>
</evidence>
<dbReference type="InterPro" id="IPR030417">
    <property type="entry name" value="MS4A"/>
</dbReference>
<reference evidence="7" key="2">
    <citation type="submission" date="2025-09" db="UniProtKB">
        <authorList>
            <consortium name="Ensembl"/>
        </authorList>
    </citation>
    <scope>IDENTIFICATION</scope>
</reference>
<comment type="subcellular location">
    <subcellularLocation>
        <location evidence="1">Membrane</location>
        <topology evidence="1">Multi-pass membrane protein</topology>
    </subcellularLocation>
</comment>
<keyword evidence="5 6" id="KW-0472">Membrane</keyword>
<feature type="transmembrane region" description="Helical" evidence="6">
    <location>
        <begin position="114"/>
        <end position="137"/>
    </location>
</feature>
<evidence type="ECO:0000313" key="8">
    <source>
        <dbReference type="Proteomes" id="UP000472270"/>
    </source>
</evidence>
<dbReference type="Ensembl" id="ENSSRHT00000099791.1">
    <property type="protein sequence ID" value="ENSSRHP00000097152.1"/>
    <property type="gene ID" value="ENSSRHG00000047727.1"/>
</dbReference>
<organism evidence="7 8">
    <name type="scientific">Sinocyclocheilus rhinocerous</name>
    <dbReference type="NCBI Taxonomy" id="307959"/>
    <lineage>
        <taxon>Eukaryota</taxon>
        <taxon>Metazoa</taxon>
        <taxon>Chordata</taxon>
        <taxon>Craniata</taxon>
        <taxon>Vertebrata</taxon>
        <taxon>Euteleostomi</taxon>
        <taxon>Actinopterygii</taxon>
        <taxon>Neopterygii</taxon>
        <taxon>Teleostei</taxon>
        <taxon>Ostariophysi</taxon>
        <taxon>Cypriniformes</taxon>
        <taxon>Cyprinidae</taxon>
        <taxon>Cyprininae</taxon>
        <taxon>Sinocyclocheilus</taxon>
    </lineage>
</organism>
<feature type="transmembrane region" description="Helical" evidence="6">
    <location>
        <begin position="190"/>
        <end position="209"/>
    </location>
</feature>
<dbReference type="GO" id="GO:0016020">
    <property type="term" value="C:membrane"/>
    <property type="evidence" value="ECO:0007669"/>
    <property type="project" value="UniProtKB-SubCell"/>
</dbReference>
<protein>
    <submittedName>
        <fullName evidence="7">Uncharacterized LOC107756903</fullName>
    </submittedName>
</protein>
<feature type="transmembrane region" description="Helical" evidence="6">
    <location>
        <begin position="87"/>
        <end position="107"/>
    </location>
</feature>
<proteinExistence type="inferred from homology"/>
<sequence>MSLTVSQGEGLTVITIASDPKSKWPVLCQVLSFLCCSPVCSVSQNMKKKLTNIHTALGTMQIIVGVINIVFGILLKSSRIWNNITESGVVFWIGGVVLVIGIVTVLAAKFPSPFLLVITVILNVVSAALAITAAVLYSVDLATGNGLYCDTSYYSSNSYAVTPSPEQTRRTEICVKYKYLNKMILGGLDIMMIALSVLQLCVTISFCVLTGKALCKKDEDVKVLYHQHYYNNQSVKSTVIVREFERAALCVHVCLWFCSRWRIQNFTSHSWKMTLLVLHVEEAKYKATNIYSTYNTAQYSSEMISNMFILIRWLLLVNEVLLFEINVLSTLAPSLFIYIYIYIFR</sequence>
<dbReference type="Proteomes" id="UP000472270">
    <property type="component" value="Unassembled WGS sequence"/>
</dbReference>
<dbReference type="AlphaFoldDB" id="A0A673N1U1"/>
<gene>
    <name evidence="7" type="primary">tmem176l.1</name>
</gene>
<reference evidence="7" key="1">
    <citation type="submission" date="2025-08" db="UniProtKB">
        <authorList>
            <consortium name="Ensembl"/>
        </authorList>
    </citation>
    <scope>IDENTIFICATION</scope>
</reference>
<comment type="similarity">
    <text evidence="2">Belongs to the MS4A family.</text>
</comment>
<keyword evidence="8" id="KW-1185">Reference proteome</keyword>
<evidence type="ECO:0000313" key="7">
    <source>
        <dbReference type="Ensembl" id="ENSSRHP00000097152.1"/>
    </source>
</evidence>
<evidence type="ECO:0000256" key="4">
    <source>
        <dbReference type="ARBA" id="ARBA00022989"/>
    </source>
</evidence>
<evidence type="ECO:0000256" key="3">
    <source>
        <dbReference type="ARBA" id="ARBA00022692"/>
    </source>
</evidence>
<dbReference type="PANTHER" id="PTHR23320:SF125">
    <property type="entry name" value="TRANSMEMBRANE PROTEIN 176L.1-RELATED"/>
    <property type="match status" value="1"/>
</dbReference>
<name>A0A673N1U1_9TELE</name>
<evidence type="ECO:0000256" key="6">
    <source>
        <dbReference type="SAM" id="Phobius"/>
    </source>
</evidence>